<feature type="compositionally biased region" description="Low complexity" evidence="1">
    <location>
        <begin position="171"/>
        <end position="182"/>
    </location>
</feature>
<name>A0A2A2K2C6_9BILA</name>
<dbReference type="AlphaFoldDB" id="A0A2A2K2C6"/>
<evidence type="ECO:0000313" key="3">
    <source>
        <dbReference type="Proteomes" id="UP000218231"/>
    </source>
</evidence>
<evidence type="ECO:0000313" key="2">
    <source>
        <dbReference type="EMBL" id="PAV68032.1"/>
    </source>
</evidence>
<keyword evidence="3" id="KW-1185">Reference proteome</keyword>
<comment type="caution">
    <text evidence="2">The sequence shown here is derived from an EMBL/GenBank/DDBJ whole genome shotgun (WGS) entry which is preliminary data.</text>
</comment>
<feature type="region of interest" description="Disordered" evidence="1">
    <location>
        <begin position="113"/>
        <end position="198"/>
    </location>
</feature>
<feature type="compositionally biased region" description="Low complexity" evidence="1">
    <location>
        <begin position="152"/>
        <end position="162"/>
    </location>
</feature>
<evidence type="ECO:0000256" key="1">
    <source>
        <dbReference type="SAM" id="MobiDB-lite"/>
    </source>
</evidence>
<dbReference type="Proteomes" id="UP000218231">
    <property type="component" value="Unassembled WGS sequence"/>
</dbReference>
<proteinExistence type="predicted"/>
<accession>A0A2A2K2C6</accession>
<reference evidence="2 3" key="1">
    <citation type="journal article" date="2017" name="Curr. Biol.">
        <title>Genome architecture and evolution of a unichromosomal asexual nematode.</title>
        <authorList>
            <person name="Fradin H."/>
            <person name="Zegar C."/>
            <person name="Gutwein M."/>
            <person name="Lucas J."/>
            <person name="Kovtun M."/>
            <person name="Corcoran D."/>
            <person name="Baugh L.R."/>
            <person name="Kiontke K."/>
            <person name="Gunsalus K."/>
            <person name="Fitch D.H."/>
            <person name="Piano F."/>
        </authorList>
    </citation>
    <scope>NUCLEOTIDE SEQUENCE [LARGE SCALE GENOMIC DNA]</scope>
    <source>
        <strain evidence="2">PF1309</strain>
    </source>
</reference>
<gene>
    <name evidence="2" type="ORF">WR25_17404</name>
</gene>
<dbReference type="EMBL" id="LIAE01009837">
    <property type="protein sequence ID" value="PAV68032.1"/>
    <property type="molecule type" value="Genomic_DNA"/>
</dbReference>
<sequence length="198" mass="22136">MSDMRCPSPPPLSQPQQLVRLERQPPVRALHHQRDRSVDVRLAGGIVHRLEQTVRKVPEAADRGGAILLAPAPQIAAGKAHEHRAPAGVDALALEGEEHLLDRIAHRITPGRRRPWDRESLRPRTPWTAGGSCRRFRNARRPARDRSTTSSAPCRRPAAGPRARYRPWSYAGAARGSRSAGPRRPPWWRSPPALRTPR</sequence>
<protein>
    <submittedName>
        <fullName evidence="2">Uncharacterized protein</fullName>
    </submittedName>
</protein>
<organism evidence="2 3">
    <name type="scientific">Diploscapter pachys</name>
    <dbReference type="NCBI Taxonomy" id="2018661"/>
    <lineage>
        <taxon>Eukaryota</taxon>
        <taxon>Metazoa</taxon>
        <taxon>Ecdysozoa</taxon>
        <taxon>Nematoda</taxon>
        <taxon>Chromadorea</taxon>
        <taxon>Rhabditida</taxon>
        <taxon>Rhabditina</taxon>
        <taxon>Rhabditomorpha</taxon>
        <taxon>Rhabditoidea</taxon>
        <taxon>Rhabditidae</taxon>
        <taxon>Diploscapter</taxon>
    </lineage>
</organism>